<feature type="signal peptide" evidence="11">
    <location>
        <begin position="1"/>
        <end position="31"/>
    </location>
</feature>
<evidence type="ECO:0000256" key="7">
    <source>
        <dbReference type="ARBA" id="ARBA00022729"/>
    </source>
</evidence>
<evidence type="ECO:0000259" key="12">
    <source>
        <dbReference type="Pfam" id="PF03895"/>
    </source>
</evidence>
<name>A0A0D5A0E7_9HYPH</name>
<dbReference type="InterPro" id="IPR045584">
    <property type="entry name" value="Pilin-like"/>
</dbReference>
<keyword evidence="5" id="KW-1134">Transmembrane beta strand</keyword>
<gene>
    <name evidence="14" type="ORF">pLM19O2_p67</name>
</gene>
<dbReference type="Gene3D" id="1.20.5.170">
    <property type="match status" value="1"/>
</dbReference>
<evidence type="ECO:0000256" key="11">
    <source>
        <dbReference type="SAM" id="SignalP"/>
    </source>
</evidence>
<evidence type="ECO:0000256" key="8">
    <source>
        <dbReference type="ARBA" id="ARBA00022927"/>
    </source>
</evidence>
<keyword evidence="7 11" id="KW-0732">Signal</keyword>
<protein>
    <submittedName>
        <fullName evidence="14">Autotransporter adhesin (YadA-like)</fullName>
    </submittedName>
</protein>
<keyword evidence="4" id="KW-0813">Transport</keyword>
<dbReference type="GO" id="GO:0015031">
    <property type="term" value="P:protein transport"/>
    <property type="evidence" value="ECO:0007669"/>
    <property type="project" value="UniProtKB-KW"/>
</dbReference>
<evidence type="ECO:0000256" key="4">
    <source>
        <dbReference type="ARBA" id="ARBA00022448"/>
    </source>
</evidence>
<dbReference type="SUPFAM" id="SSF54523">
    <property type="entry name" value="Pili subunits"/>
    <property type="match status" value="1"/>
</dbReference>
<feature type="chain" id="PRO_5002290455" evidence="11">
    <location>
        <begin position="32"/>
        <end position="472"/>
    </location>
</feature>
<sequence>MKILKKANTALMGSALVLASALMATSSISYAAPTVTGKGGCIMDKNGAAGRVENIPGGGSDDSQHVDYICKDTSAGLPDTGVIIPGSNGWDYDNFVTAGEMNGIIDQMYQELGSSYTYDPTKDNEQDNRLGGHDQEIGNINNNITNINADLTQVHNTLNNHETRIGDLEDGAVMYNRDANGNKTGGVTFNDGTGNPVKLSNVAAGSAGTDAVNVDQLTTALNALGGGSSINIDGTITAPTYNVGGVSYNNVGDALKAQADLSVQYVADENGKPTNTIALTGDGTGAPVKMTNLAAGTEDTDAVNYSQIKNNVGYDQNEDGSRGDSITLVGGSTGPVTIHNVADGKKDSDAATVRQVNQARQDSFDYTDQQVANLRDQNNARFDALSGEISDVRSEARAGVASAMAAAGLRFDDRPGKASIAGAMGGFKTATSMAVGAGYTSEDGRWRMNGTVAHSFSTNDTAWNAGASWTFN</sequence>
<keyword evidence="9" id="KW-0472">Membrane</keyword>
<dbReference type="GO" id="GO:0009986">
    <property type="term" value="C:cell surface"/>
    <property type="evidence" value="ECO:0007669"/>
    <property type="project" value="UniProtKB-SubCell"/>
</dbReference>
<dbReference type="GO" id="GO:0009279">
    <property type="term" value="C:cell outer membrane"/>
    <property type="evidence" value="ECO:0007669"/>
    <property type="project" value="UniProtKB-SubCell"/>
</dbReference>
<evidence type="ECO:0000256" key="9">
    <source>
        <dbReference type="ARBA" id="ARBA00023136"/>
    </source>
</evidence>
<dbReference type="InterPro" id="IPR008635">
    <property type="entry name" value="Coiled_stalk_dom"/>
</dbReference>
<feature type="domain" description="Trimeric autotransporter adhesin YadA-like stalk" evidence="13">
    <location>
        <begin position="291"/>
        <end position="309"/>
    </location>
</feature>
<dbReference type="InterPro" id="IPR005594">
    <property type="entry name" value="YadA_C"/>
</dbReference>
<dbReference type="Pfam" id="PF03895">
    <property type="entry name" value="YadA_anchor"/>
    <property type="match status" value="1"/>
</dbReference>
<comment type="subcellular location">
    <subcellularLocation>
        <location evidence="2">Cell outer membrane</location>
    </subcellularLocation>
    <subcellularLocation>
        <location evidence="1">Cell surface</location>
    </subcellularLocation>
</comment>
<evidence type="ECO:0000256" key="1">
    <source>
        <dbReference type="ARBA" id="ARBA00004241"/>
    </source>
</evidence>
<dbReference type="RefSeq" id="WP_247871773.1">
    <property type="nucleotide sequence ID" value="NZ_KM659092.1"/>
</dbReference>
<keyword evidence="8" id="KW-0653">Protein transport</keyword>
<evidence type="ECO:0000259" key="13">
    <source>
        <dbReference type="Pfam" id="PF05662"/>
    </source>
</evidence>
<evidence type="ECO:0000313" key="14">
    <source>
        <dbReference type="EMBL" id="AJW30012.1"/>
    </source>
</evidence>
<feature type="domain" description="Trimeric autotransporter adhesin YadA-like stalk" evidence="13">
    <location>
        <begin position="338"/>
        <end position="376"/>
    </location>
</feature>
<proteinExistence type="inferred from homology"/>
<dbReference type="Gene3D" id="3.30.1300.30">
    <property type="entry name" value="GSPII I/J protein-like"/>
    <property type="match status" value="1"/>
</dbReference>
<keyword evidence="10" id="KW-0998">Cell outer membrane</keyword>
<dbReference type="EMBL" id="KM659092">
    <property type="protein sequence ID" value="AJW30012.1"/>
    <property type="molecule type" value="Genomic_DNA"/>
</dbReference>
<evidence type="ECO:0000256" key="2">
    <source>
        <dbReference type="ARBA" id="ARBA00004442"/>
    </source>
</evidence>
<organism evidence="14">
    <name type="scientific">Ochrobactrum sp. LM19</name>
    <dbReference type="NCBI Taxonomy" id="1449781"/>
    <lineage>
        <taxon>Bacteria</taxon>
        <taxon>Pseudomonadati</taxon>
        <taxon>Pseudomonadota</taxon>
        <taxon>Alphaproteobacteria</taxon>
        <taxon>Hyphomicrobiales</taxon>
        <taxon>Brucellaceae</taxon>
        <taxon>Brucella/Ochrobactrum group</taxon>
        <taxon>Ochrobactrum</taxon>
    </lineage>
</organism>
<dbReference type="AlphaFoldDB" id="A0A0D5A0E7"/>
<evidence type="ECO:0000256" key="3">
    <source>
        <dbReference type="ARBA" id="ARBA00005848"/>
    </source>
</evidence>
<dbReference type="Pfam" id="PF05662">
    <property type="entry name" value="YadA_stalk"/>
    <property type="match status" value="3"/>
</dbReference>
<feature type="domain" description="Trimeric autotransporter adhesin YadA-like stalk" evidence="13">
    <location>
        <begin position="198"/>
        <end position="235"/>
    </location>
</feature>
<keyword evidence="14" id="KW-0614">Plasmid</keyword>
<geneLocation type="plasmid" evidence="14">
    <name>pLM19O2</name>
</geneLocation>
<keyword evidence="6" id="KW-0812">Transmembrane</keyword>
<evidence type="ECO:0000256" key="6">
    <source>
        <dbReference type="ARBA" id="ARBA00022692"/>
    </source>
</evidence>
<evidence type="ECO:0000256" key="10">
    <source>
        <dbReference type="ARBA" id="ARBA00023237"/>
    </source>
</evidence>
<dbReference type="Gene3D" id="6.10.250.2040">
    <property type="match status" value="1"/>
</dbReference>
<reference evidence="14" key="1">
    <citation type="submission" date="2014-09" db="EMBL/GenBank/DDBJ databases">
        <title>The mobilome of the heavy metals and metalloids hypertolerant bacteria from the Lubin copper mine (Poland).</title>
        <authorList>
            <person name="Dziewit L."/>
            <person name="Bartosik D."/>
        </authorList>
    </citation>
    <scope>NUCLEOTIDE SEQUENCE</scope>
    <source>
        <plasmid evidence="14">pLM19O2</plasmid>
    </source>
</reference>
<feature type="domain" description="Trimeric autotransporter adhesin YadA-like C-terminal membrane anchor" evidence="12">
    <location>
        <begin position="412"/>
        <end position="471"/>
    </location>
</feature>
<comment type="similarity">
    <text evidence="3">Belongs to the autotransporter-2 (AT-2) (TC 1.B.40) family.</text>
</comment>
<evidence type="ECO:0000256" key="5">
    <source>
        <dbReference type="ARBA" id="ARBA00022452"/>
    </source>
</evidence>
<accession>A0A0D5A0E7</accession>